<proteinExistence type="predicted"/>
<protein>
    <recommendedName>
        <fullName evidence="1">Electron transfer flavoprotein alpha/beta-subunit N-terminal domain-containing protein</fullName>
    </recommendedName>
</protein>
<feature type="domain" description="Electron transfer flavoprotein alpha/beta-subunit N-terminal" evidence="1">
    <location>
        <begin position="21"/>
        <end position="214"/>
    </location>
</feature>
<sequence length="263" mass="28947">MKIIVCIKQVLDTGAKIEMQGEKVVAPGSPYIINPYDEFALEEAIRIKSALPDSEVTVFSLGPESVQETLKRALAMGADHAIHILDPLFDGLDNSLIAKILAKAIQKNSFDLVLCGRQAVDDDMAQVGPALAVLLEIPFITIVTKIQFSENFQTADITRQIEGGSEIQKNRSLPFLVTCQKGLNEPRLPSLKGIMAAKKKEIQKISASDLQLDAKFLDPHNNKLQEIKLSLPPERKKGTILKGADEDITKQLVAIIREEEKIV</sequence>
<reference evidence="2" key="1">
    <citation type="submission" date="2018-05" db="EMBL/GenBank/DDBJ databases">
        <authorList>
            <person name="Lanie J.A."/>
            <person name="Ng W.-L."/>
            <person name="Kazmierczak K.M."/>
            <person name="Andrzejewski T.M."/>
            <person name="Davidsen T.M."/>
            <person name="Wayne K.J."/>
            <person name="Tettelin H."/>
            <person name="Glass J.I."/>
            <person name="Rusch D."/>
            <person name="Podicherti R."/>
            <person name="Tsui H.-C.T."/>
            <person name="Winkler M.E."/>
        </authorList>
    </citation>
    <scope>NUCLEOTIDE SEQUENCE</scope>
</reference>
<dbReference type="InterPro" id="IPR014729">
    <property type="entry name" value="Rossmann-like_a/b/a_fold"/>
</dbReference>
<dbReference type="Pfam" id="PF01012">
    <property type="entry name" value="ETF"/>
    <property type="match status" value="1"/>
</dbReference>
<evidence type="ECO:0000259" key="1">
    <source>
        <dbReference type="SMART" id="SM00893"/>
    </source>
</evidence>
<accession>A0A381WZZ3</accession>
<dbReference type="SUPFAM" id="SSF52402">
    <property type="entry name" value="Adenine nucleotide alpha hydrolases-like"/>
    <property type="match status" value="1"/>
</dbReference>
<dbReference type="PANTHER" id="PTHR21294">
    <property type="entry name" value="ELECTRON TRANSFER FLAVOPROTEIN BETA-SUBUNIT"/>
    <property type="match status" value="1"/>
</dbReference>
<dbReference type="EMBL" id="UINC01013394">
    <property type="protein sequence ID" value="SVA57902.1"/>
    <property type="molecule type" value="Genomic_DNA"/>
</dbReference>
<dbReference type="PIRSF" id="PIRSF000090">
    <property type="entry name" value="Beta-ETF"/>
    <property type="match status" value="1"/>
</dbReference>
<gene>
    <name evidence="2" type="ORF">METZ01_LOCUS110756</name>
</gene>
<evidence type="ECO:0000313" key="2">
    <source>
        <dbReference type="EMBL" id="SVA57902.1"/>
    </source>
</evidence>
<dbReference type="GO" id="GO:0009055">
    <property type="term" value="F:electron transfer activity"/>
    <property type="evidence" value="ECO:0007669"/>
    <property type="project" value="InterPro"/>
</dbReference>
<dbReference type="InterPro" id="IPR033948">
    <property type="entry name" value="ETF_beta_N"/>
</dbReference>
<dbReference type="CDD" id="cd01714">
    <property type="entry name" value="ETF_beta"/>
    <property type="match status" value="1"/>
</dbReference>
<dbReference type="Gene3D" id="3.40.50.620">
    <property type="entry name" value="HUPs"/>
    <property type="match status" value="1"/>
</dbReference>
<dbReference type="AlphaFoldDB" id="A0A381WZZ3"/>
<dbReference type="InterPro" id="IPR014730">
    <property type="entry name" value="ETF_a/b_N"/>
</dbReference>
<dbReference type="SMART" id="SM00893">
    <property type="entry name" value="ETF"/>
    <property type="match status" value="1"/>
</dbReference>
<organism evidence="2">
    <name type="scientific">marine metagenome</name>
    <dbReference type="NCBI Taxonomy" id="408172"/>
    <lineage>
        <taxon>unclassified sequences</taxon>
        <taxon>metagenomes</taxon>
        <taxon>ecological metagenomes</taxon>
    </lineage>
</organism>
<dbReference type="InterPro" id="IPR012255">
    <property type="entry name" value="ETF_b"/>
</dbReference>
<name>A0A381WZZ3_9ZZZZ</name>